<dbReference type="Proteomes" id="UP001596514">
    <property type="component" value="Unassembled WGS sequence"/>
</dbReference>
<dbReference type="PANTHER" id="PTHR42998:SF1">
    <property type="entry name" value="TYPE I RESTRICTION ENZYME HINDI METHYLASE SUBUNIT"/>
    <property type="match status" value="1"/>
</dbReference>
<dbReference type="Pfam" id="PF02384">
    <property type="entry name" value="N6_Mtase"/>
    <property type="match status" value="1"/>
</dbReference>
<dbReference type="Gene3D" id="1.10.10.10">
    <property type="entry name" value="Winged helix-like DNA-binding domain superfamily/Winged helix DNA-binding domain"/>
    <property type="match status" value="1"/>
</dbReference>
<dbReference type="InterPro" id="IPR036388">
    <property type="entry name" value="WH-like_DNA-bd_sf"/>
</dbReference>
<evidence type="ECO:0000259" key="3">
    <source>
        <dbReference type="Pfam" id="PF02384"/>
    </source>
</evidence>
<gene>
    <name evidence="4" type="ORF">ACFQVD_41815</name>
</gene>
<dbReference type="EMBL" id="JBHTEE010000001">
    <property type="protein sequence ID" value="MFC7606654.1"/>
    <property type="molecule type" value="Genomic_DNA"/>
</dbReference>
<dbReference type="InterPro" id="IPR002052">
    <property type="entry name" value="DNA_methylase_N6_adenine_CS"/>
</dbReference>
<evidence type="ECO:0000313" key="4">
    <source>
        <dbReference type="EMBL" id="MFC7606654.1"/>
    </source>
</evidence>
<keyword evidence="1" id="KW-0680">Restriction system</keyword>
<dbReference type="SUPFAM" id="SSF53335">
    <property type="entry name" value="S-adenosyl-L-methionine-dependent methyltransferases"/>
    <property type="match status" value="1"/>
</dbReference>
<dbReference type="PRINTS" id="PR00507">
    <property type="entry name" value="N12N6MTFRASE"/>
</dbReference>
<dbReference type="CDD" id="cd02440">
    <property type="entry name" value="AdoMet_MTases"/>
    <property type="match status" value="1"/>
</dbReference>
<accession>A0ABW2TFW3</accession>
<dbReference type="GO" id="GO:0008168">
    <property type="term" value="F:methyltransferase activity"/>
    <property type="evidence" value="ECO:0007669"/>
    <property type="project" value="UniProtKB-KW"/>
</dbReference>
<feature type="domain" description="DNA methylase adenine-specific" evidence="3">
    <location>
        <begin position="149"/>
        <end position="402"/>
    </location>
</feature>
<dbReference type="RefSeq" id="WP_343962678.1">
    <property type="nucleotide sequence ID" value="NZ_BAAAGK010000013.1"/>
</dbReference>
<evidence type="ECO:0000313" key="5">
    <source>
        <dbReference type="Proteomes" id="UP001596514"/>
    </source>
</evidence>
<evidence type="ECO:0000256" key="2">
    <source>
        <dbReference type="SAM" id="MobiDB-lite"/>
    </source>
</evidence>
<dbReference type="PANTHER" id="PTHR42998">
    <property type="entry name" value="TYPE I RESTRICTION ENZYME HINDVIIP M PROTEIN-RELATED"/>
    <property type="match status" value="1"/>
</dbReference>
<reference evidence="5" key="1">
    <citation type="journal article" date="2019" name="Int. J. Syst. Evol. Microbiol.">
        <title>The Global Catalogue of Microorganisms (GCM) 10K type strain sequencing project: providing services to taxonomists for standard genome sequencing and annotation.</title>
        <authorList>
            <consortium name="The Broad Institute Genomics Platform"/>
            <consortium name="The Broad Institute Genome Sequencing Center for Infectious Disease"/>
            <person name="Wu L."/>
            <person name="Ma J."/>
        </authorList>
    </citation>
    <scope>NUCLEOTIDE SEQUENCE [LARGE SCALE GENOMIC DNA]</scope>
    <source>
        <strain evidence="5">JCM 10083</strain>
    </source>
</reference>
<dbReference type="InterPro" id="IPR052916">
    <property type="entry name" value="Type-I_RE_MTase_Subunit"/>
</dbReference>
<proteinExistence type="predicted"/>
<comment type="caution">
    <text evidence="4">The sequence shown here is derived from an EMBL/GenBank/DDBJ whole genome shotgun (WGS) entry which is preliminary data.</text>
</comment>
<evidence type="ECO:0000256" key="1">
    <source>
        <dbReference type="ARBA" id="ARBA00022747"/>
    </source>
</evidence>
<dbReference type="GO" id="GO:0032259">
    <property type="term" value="P:methylation"/>
    <property type="evidence" value="ECO:0007669"/>
    <property type="project" value="UniProtKB-KW"/>
</dbReference>
<protein>
    <submittedName>
        <fullName evidence="4">N-6 DNA methylase</fullName>
    </submittedName>
</protein>
<dbReference type="InterPro" id="IPR003356">
    <property type="entry name" value="DNA_methylase_A-5"/>
</dbReference>
<sequence length="710" mass="75430">MPPSADFSVSVTLAEIARIAGVGRAAVSNWRRRHDSFPAPVGGTDTSPQFALSQVEEWLRQQGKLDEVGDRERLWPEFEALGDRDAMGTAIAVVGARLVREETGSSGSASPPRPDSAMEFPDGTGLSDAQRSLVERAVGLARKHGAREAFDFLLGRWLDTHVRQIGVTPRPLAALMAKVAELSRDDEAGDVGTVLDPACGTGGLLLAAARQWAGKVEAPASGIPLKLLGQDVDPTQAALAAVRILLAGHPPGHETGWEVDIRAGNTLRADPHPGVRADVVLCNPPFNERDWGYEELATDPRWTYGLPPRTEPELAWAQHALSRLAPDGTAVLLMPPGVASRRAGRRIRAGLLRTGVLRAVIALPPGAAPPHSVALHMWVLRAPAEDGTRPGAGVLLVDAADMQPELSGGTQRTGRAAIDWPLLHRRVVSAIRTEDGGRDLPAGHTVVPVIDLLDDEVDLTPARHIPKAAASADLGLRRSWNRFGTLLHELRELTATLSALELSGEEPAGQGTVTVGDLVRAGAMTLRAGQQPADGAVRTGDAPDDAVPLLTVTDVLVGGRPSGWLPGREAWAGETAGTLTVTVPEEVVVVGAYRAFGAWVDTDAPTVLGSQLFALRVDPALLDPWFLAGCLRAPANARQAGTHASTSSRIDVRRLQVLRLPLEEQRRYGEAFRRLTVFERSLREAGTIGRELVNGLTDGIAAGRLPGILA</sequence>
<dbReference type="InterPro" id="IPR029063">
    <property type="entry name" value="SAM-dependent_MTases_sf"/>
</dbReference>
<keyword evidence="4" id="KW-0808">Transferase</keyword>
<dbReference type="PROSITE" id="PS00092">
    <property type="entry name" value="N6_MTASE"/>
    <property type="match status" value="1"/>
</dbReference>
<organism evidence="4 5">
    <name type="scientific">Streptosporangium amethystogenes subsp. fukuiense</name>
    <dbReference type="NCBI Taxonomy" id="698418"/>
    <lineage>
        <taxon>Bacteria</taxon>
        <taxon>Bacillati</taxon>
        <taxon>Actinomycetota</taxon>
        <taxon>Actinomycetes</taxon>
        <taxon>Streptosporangiales</taxon>
        <taxon>Streptosporangiaceae</taxon>
        <taxon>Streptosporangium</taxon>
    </lineage>
</organism>
<name>A0ABW2TFW3_9ACTN</name>
<keyword evidence="5" id="KW-1185">Reference proteome</keyword>
<feature type="region of interest" description="Disordered" evidence="2">
    <location>
        <begin position="102"/>
        <end position="126"/>
    </location>
</feature>
<dbReference type="Gene3D" id="3.40.50.150">
    <property type="entry name" value="Vaccinia Virus protein VP39"/>
    <property type="match status" value="1"/>
</dbReference>
<keyword evidence="4" id="KW-0489">Methyltransferase</keyword>